<proteinExistence type="inferred from homology"/>
<dbReference type="GO" id="GO:0019239">
    <property type="term" value="F:deaminase activity"/>
    <property type="evidence" value="ECO:0007669"/>
    <property type="project" value="TreeGrafter"/>
</dbReference>
<dbReference type="EMBL" id="RKHJ01000001">
    <property type="protein sequence ID" value="ROR65724.1"/>
    <property type="molecule type" value="Genomic_DNA"/>
</dbReference>
<dbReference type="InterPro" id="IPR035959">
    <property type="entry name" value="RutC-like_sf"/>
</dbReference>
<dbReference type="PANTHER" id="PTHR11803">
    <property type="entry name" value="2-IMINOBUTANOATE/2-IMINOPROPANOATE DEAMINASE RIDA"/>
    <property type="match status" value="1"/>
</dbReference>
<protein>
    <submittedName>
        <fullName evidence="2">Enamine deaminase RidA (YjgF/YER057c/UK114 family)</fullName>
    </submittedName>
</protein>
<comment type="caution">
    <text evidence="2">The sequence shown here is derived from an EMBL/GenBank/DDBJ whole genome shotgun (WGS) entry which is preliminary data.</text>
</comment>
<dbReference type="Gene3D" id="3.30.1330.40">
    <property type="entry name" value="RutC-like"/>
    <property type="match status" value="1"/>
</dbReference>
<dbReference type="AlphaFoldDB" id="A0A3N2ART6"/>
<evidence type="ECO:0000313" key="2">
    <source>
        <dbReference type="EMBL" id="ROR65724.1"/>
    </source>
</evidence>
<dbReference type="Pfam" id="PF01042">
    <property type="entry name" value="Ribonuc_L-PSP"/>
    <property type="match status" value="1"/>
</dbReference>
<organism evidence="2 3">
    <name type="scientific">Agrococcus jenensis</name>
    <dbReference type="NCBI Taxonomy" id="46353"/>
    <lineage>
        <taxon>Bacteria</taxon>
        <taxon>Bacillati</taxon>
        <taxon>Actinomycetota</taxon>
        <taxon>Actinomycetes</taxon>
        <taxon>Micrococcales</taxon>
        <taxon>Microbacteriaceae</taxon>
        <taxon>Agrococcus</taxon>
    </lineage>
</organism>
<dbReference type="Proteomes" id="UP000275456">
    <property type="component" value="Unassembled WGS sequence"/>
</dbReference>
<dbReference type="InterPro" id="IPR006175">
    <property type="entry name" value="YjgF/YER057c/UK114"/>
</dbReference>
<accession>A0A3N2ART6</accession>
<comment type="similarity">
    <text evidence="1">Belongs to the RutC family.</text>
</comment>
<sequence>MRKPFVRWIWRRSWGDTGGGPVHPVGMDAIARLRPDGLVRSPAFSHVAIVPPGATMVYVGGQNGVDETGALVSDDAAAQSARAVDNAAVALAAAGASLADVVQWTVLLAEGADIAAAYGAVAQKLASDGEPALVTAAIVSALGVPGALVEVSAVAAVMPA</sequence>
<dbReference type="GO" id="GO:0005829">
    <property type="term" value="C:cytosol"/>
    <property type="evidence" value="ECO:0007669"/>
    <property type="project" value="TreeGrafter"/>
</dbReference>
<evidence type="ECO:0000313" key="3">
    <source>
        <dbReference type="Proteomes" id="UP000275456"/>
    </source>
</evidence>
<evidence type="ECO:0000256" key="1">
    <source>
        <dbReference type="ARBA" id="ARBA00010552"/>
    </source>
</evidence>
<gene>
    <name evidence="2" type="ORF">EDD26_1093</name>
</gene>
<dbReference type="PANTHER" id="PTHR11803:SF58">
    <property type="entry name" value="PROTEIN HMF1-RELATED"/>
    <property type="match status" value="1"/>
</dbReference>
<dbReference type="SUPFAM" id="SSF55298">
    <property type="entry name" value="YjgF-like"/>
    <property type="match status" value="1"/>
</dbReference>
<reference evidence="2 3" key="1">
    <citation type="submission" date="2018-11" db="EMBL/GenBank/DDBJ databases">
        <title>Sequencing the genomes of 1000 actinobacteria strains.</title>
        <authorList>
            <person name="Klenk H.-P."/>
        </authorList>
    </citation>
    <scope>NUCLEOTIDE SEQUENCE [LARGE SCALE GENOMIC DNA]</scope>
    <source>
        <strain evidence="2 3">DSM 9580</strain>
    </source>
</reference>
<keyword evidence="3" id="KW-1185">Reference proteome</keyword>
<dbReference type="CDD" id="cd00448">
    <property type="entry name" value="YjgF_YER057c_UK114_family"/>
    <property type="match status" value="1"/>
</dbReference>
<name>A0A3N2ART6_9MICO</name>